<dbReference type="CDD" id="cd01347">
    <property type="entry name" value="ligand_gated_channel"/>
    <property type="match status" value="1"/>
</dbReference>
<dbReference type="PANTHER" id="PTHR40980">
    <property type="entry name" value="PLUG DOMAIN-CONTAINING PROTEIN"/>
    <property type="match status" value="1"/>
</dbReference>
<dbReference type="OrthoDB" id="5476657at2"/>
<gene>
    <name evidence="11" type="ORF">DDF67_21045</name>
</gene>
<dbReference type="InterPro" id="IPR010104">
    <property type="entry name" value="TonB_rcpt_bac"/>
</dbReference>
<dbReference type="Gene3D" id="3.55.50.30">
    <property type="match status" value="1"/>
</dbReference>
<organism evidence="11 12">
    <name type="scientific">Caulobacter endophyticus</name>
    <dbReference type="NCBI Taxonomy" id="2172652"/>
    <lineage>
        <taxon>Bacteria</taxon>
        <taxon>Pseudomonadati</taxon>
        <taxon>Pseudomonadota</taxon>
        <taxon>Alphaproteobacteria</taxon>
        <taxon>Caulobacterales</taxon>
        <taxon>Caulobacteraceae</taxon>
        <taxon>Caulobacter</taxon>
    </lineage>
</organism>
<feature type="domain" description="Secretin/TonB short N-terminal" evidence="10">
    <location>
        <begin position="57"/>
        <end position="106"/>
    </location>
</feature>
<keyword evidence="5 7" id="KW-0472">Membrane</keyword>
<evidence type="ECO:0000259" key="10">
    <source>
        <dbReference type="SMART" id="SM00965"/>
    </source>
</evidence>
<keyword evidence="4" id="KW-0408">Iron</keyword>
<name>A0A2T9JI95_9CAUL</name>
<keyword evidence="12" id="KW-1185">Reference proteome</keyword>
<dbReference type="PROSITE" id="PS51318">
    <property type="entry name" value="TAT"/>
    <property type="match status" value="1"/>
</dbReference>
<feature type="region of interest" description="Disordered" evidence="8">
    <location>
        <begin position="106"/>
        <end position="129"/>
    </location>
</feature>
<evidence type="ECO:0000256" key="8">
    <source>
        <dbReference type="SAM" id="MobiDB-lite"/>
    </source>
</evidence>
<dbReference type="InterPro" id="IPR006311">
    <property type="entry name" value="TAT_signal"/>
</dbReference>
<dbReference type="SMART" id="SM00965">
    <property type="entry name" value="STN"/>
    <property type="match status" value="1"/>
</dbReference>
<keyword evidence="9" id="KW-0732">Signal</keyword>
<dbReference type="Gene3D" id="2.40.170.20">
    <property type="entry name" value="TonB-dependent receptor, beta-barrel domain"/>
    <property type="match status" value="1"/>
</dbReference>
<proteinExistence type="inferred from homology"/>
<evidence type="ECO:0000256" key="2">
    <source>
        <dbReference type="ARBA" id="ARBA00022448"/>
    </source>
</evidence>
<evidence type="ECO:0000256" key="4">
    <source>
        <dbReference type="ARBA" id="ARBA00023004"/>
    </source>
</evidence>
<evidence type="ECO:0000256" key="3">
    <source>
        <dbReference type="ARBA" id="ARBA00022496"/>
    </source>
</evidence>
<sequence>MAARRALLARSGSILGLVAGVSAAVVAPAQAETPRRFAIEGGNLAQALGAFSRQADVPVMTLADIRHRTSRGVRGTLSPREALNRLIAGQNLRAVAAGGGYVLREAADDPASSSPPVTRHAPPPEAPTEVEPVVVSGFRETMAHARDLKRRATGAQEVILAEDIAAFPDLNLAESLQRIPGMTISRDAGEGRQIALRGLGPDFTRAQLNGMEVSASTASGMDNRGSVSRTRAFDYSIFASELFNRVTVWKSYAADQDEGGIGGTVELRTAKPFDYPGDKLAFSAKALTNGATDTASPRFAALASRRWGDFGALVSVAYSENDANEYGYRNWGWSPVTFGAVNVGPGVSRDVADRLVNATGDARVVAPMAASYSTWFDHRTRFGLTFAGQYEPGTRLKLGVDLLYGRLTNDRDEFSLAAAGDNPLTGDVRGAQRLRAAEIRGNSLVYADYSGGVDLRSEHKRSEDATTFMQGALNGEFQASDRLLVRGMAGWSRSDFEGPVFDKVFLQARHKAFSYDLRGADKTAASTYGFDPADPAAWSLMRADVREDRVINAFSTGRFDLDYRLAPALSLLGGVQYKAFRNDGYNRRTRNDYAGGSGAPQAVKRPIFEKSLLPYIVADIDGTFARLGLPRDLSEADDQPGSHYSISEKTWSAYVMARVRGVIAERPWRGDLGLRWYATDLTSAGMVNTGSKLEPAAIKNDYNGVLPALNLAVDVSPSVVVRLSANRNISRPSLADLRTAGNVNSAPFGGTISSGNPNLRPFLADAIEAAVEVYQGRAGYLAVSLFHKRMDSFITTATSAVPYGSTGYPLAFLAPGNGPDTVYTFVRPVNGDGASIAGVELALQRDFTFLPAPFDKLGVVGNVTRAAGRSNVLIEDRSVALDLFQLSRWTSNATLYYETPRWGARISSAYRSGYLDSAGGNGAVGSGYKASNNIDFAAHYNAPGGLRIVVEGVNLTNAPITQYSDIVEERLLARTVSGRTFTLGLTYEF</sequence>
<evidence type="ECO:0000256" key="5">
    <source>
        <dbReference type="ARBA" id="ARBA00023136"/>
    </source>
</evidence>
<comment type="subcellular location">
    <subcellularLocation>
        <location evidence="1 7">Cell outer membrane</location>
    </subcellularLocation>
</comment>
<accession>A0A2T9JI95</accession>
<dbReference type="SUPFAM" id="SSF56935">
    <property type="entry name" value="Porins"/>
    <property type="match status" value="1"/>
</dbReference>
<dbReference type="Proteomes" id="UP000245073">
    <property type="component" value="Unassembled WGS sequence"/>
</dbReference>
<keyword evidence="6" id="KW-0998">Cell outer membrane</keyword>
<feature type="signal peptide" evidence="9">
    <location>
        <begin position="1"/>
        <end position="31"/>
    </location>
</feature>
<evidence type="ECO:0000313" key="12">
    <source>
        <dbReference type="Proteomes" id="UP000245073"/>
    </source>
</evidence>
<comment type="caution">
    <text evidence="11">The sequence shown here is derived from an EMBL/GenBank/DDBJ whole genome shotgun (WGS) entry which is preliminary data.</text>
</comment>
<dbReference type="Pfam" id="PF00593">
    <property type="entry name" value="TonB_dep_Rec_b-barrel"/>
    <property type="match status" value="1"/>
</dbReference>
<dbReference type="InterPro" id="IPR012910">
    <property type="entry name" value="Plug_dom"/>
</dbReference>
<dbReference type="Pfam" id="PF07715">
    <property type="entry name" value="Plug"/>
    <property type="match status" value="1"/>
</dbReference>
<dbReference type="InterPro" id="IPR000531">
    <property type="entry name" value="Beta-barrel_TonB"/>
</dbReference>
<dbReference type="InterPro" id="IPR037066">
    <property type="entry name" value="Plug_dom_sf"/>
</dbReference>
<dbReference type="EMBL" id="QDKQ01000069">
    <property type="protein sequence ID" value="PVM83425.1"/>
    <property type="molecule type" value="Genomic_DNA"/>
</dbReference>
<keyword evidence="3" id="KW-0406">Ion transport</keyword>
<dbReference type="PANTHER" id="PTHR40980:SF3">
    <property type="entry name" value="TONB-DEPENDENT RECEPTOR-LIKE BETA-BARREL DOMAIN-CONTAINING PROTEIN"/>
    <property type="match status" value="1"/>
</dbReference>
<evidence type="ECO:0000256" key="7">
    <source>
        <dbReference type="RuleBase" id="RU003357"/>
    </source>
</evidence>
<evidence type="ECO:0000256" key="6">
    <source>
        <dbReference type="ARBA" id="ARBA00023237"/>
    </source>
</evidence>
<keyword evidence="2" id="KW-0813">Transport</keyword>
<dbReference type="GO" id="GO:0009279">
    <property type="term" value="C:cell outer membrane"/>
    <property type="evidence" value="ECO:0007669"/>
    <property type="project" value="UniProtKB-SubCell"/>
</dbReference>
<dbReference type="AlphaFoldDB" id="A0A2T9JI95"/>
<feature type="chain" id="PRO_5015476593" evidence="9">
    <location>
        <begin position="32"/>
        <end position="989"/>
    </location>
</feature>
<dbReference type="InterPro" id="IPR011662">
    <property type="entry name" value="Secretin/TonB_short_N"/>
</dbReference>
<evidence type="ECO:0000256" key="9">
    <source>
        <dbReference type="SAM" id="SignalP"/>
    </source>
</evidence>
<dbReference type="GO" id="GO:0006826">
    <property type="term" value="P:iron ion transport"/>
    <property type="evidence" value="ECO:0007669"/>
    <property type="project" value="UniProtKB-KW"/>
</dbReference>
<protein>
    <submittedName>
        <fullName evidence="11">TonB-dependent receptor</fullName>
    </submittedName>
</protein>
<evidence type="ECO:0000313" key="11">
    <source>
        <dbReference type="EMBL" id="PVM83425.1"/>
    </source>
</evidence>
<keyword evidence="3" id="KW-0410">Iron transport</keyword>
<keyword evidence="7" id="KW-0798">TonB box</keyword>
<dbReference type="Gene3D" id="2.170.130.10">
    <property type="entry name" value="TonB-dependent receptor, plug domain"/>
    <property type="match status" value="1"/>
</dbReference>
<comment type="similarity">
    <text evidence="7">Belongs to the TonB-dependent receptor family.</text>
</comment>
<evidence type="ECO:0000256" key="1">
    <source>
        <dbReference type="ARBA" id="ARBA00004442"/>
    </source>
</evidence>
<dbReference type="RefSeq" id="WP_109102776.1">
    <property type="nucleotide sequence ID" value="NZ_QDKQ01000069.1"/>
</dbReference>
<dbReference type="NCBIfam" id="TIGR01782">
    <property type="entry name" value="TonB-Xanth-Caul"/>
    <property type="match status" value="1"/>
</dbReference>
<dbReference type="InterPro" id="IPR036942">
    <property type="entry name" value="Beta-barrel_TonB_sf"/>
</dbReference>
<keyword evidence="11" id="KW-0675">Receptor</keyword>
<reference evidence="11 12" key="1">
    <citation type="submission" date="2018-04" db="EMBL/GenBank/DDBJ databases">
        <title>The genome sequence of Caulobacter sp. 744.</title>
        <authorList>
            <person name="Gao J."/>
            <person name="Sun J."/>
        </authorList>
    </citation>
    <scope>NUCLEOTIDE SEQUENCE [LARGE SCALE GENOMIC DNA]</scope>
    <source>
        <strain evidence="11 12">774</strain>
    </source>
</reference>